<dbReference type="EMBL" id="MEZV01000048">
    <property type="protein sequence ID" value="OGD65961.1"/>
    <property type="molecule type" value="Genomic_DNA"/>
</dbReference>
<dbReference type="Proteomes" id="UP000176451">
    <property type="component" value="Unassembled WGS sequence"/>
</dbReference>
<name>A0A1F5EF12_9BACT</name>
<dbReference type="AlphaFoldDB" id="A0A1F5EF12"/>
<organism evidence="1 2">
    <name type="scientific">Candidatus Berkelbacteria bacterium RIFCSPHIGHO2_12_FULL_36_9</name>
    <dbReference type="NCBI Taxonomy" id="1797469"/>
    <lineage>
        <taxon>Bacteria</taxon>
        <taxon>Candidatus Berkelbacteria</taxon>
    </lineage>
</organism>
<evidence type="ECO:0000313" key="1">
    <source>
        <dbReference type="EMBL" id="OGD65961.1"/>
    </source>
</evidence>
<accession>A0A1F5EF12</accession>
<comment type="caution">
    <text evidence="1">The sequence shown here is derived from an EMBL/GenBank/DDBJ whole genome shotgun (WGS) entry which is preliminary data.</text>
</comment>
<evidence type="ECO:0000313" key="2">
    <source>
        <dbReference type="Proteomes" id="UP000176451"/>
    </source>
</evidence>
<proteinExistence type="predicted"/>
<reference evidence="1 2" key="1">
    <citation type="journal article" date="2016" name="Nat. Commun.">
        <title>Thousands of microbial genomes shed light on interconnected biogeochemical processes in an aquifer system.</title>
        <authorList>
            <person name="Anantharaman K."/>
            <person name="Brown C.T."/>
            <person name="Hug L.A."/>
            <person name="Sharon I."/>
            <person name="Castelle C.J."/>
            <person name="Probst A.J."/>
            <person name="Thomas B.C."/>
            <person name="Singh A."/>
            <person name="Wilkins M.J."/>
            <person name="Karaoz U."/>
            <person name="Brodie E.L."/>
            <person name="Williams K.H."/>
            <person name="Hubbard S.S."/>
            <person name="Banfield J.F."/>
        </authorList>
    </citation>
    <scope>NUCLEOTIDE SEQUENCE [LARGE SCALE GENOMIC DNA]</scope>
</reference>
<dbReference type="STRING" id="1797469.A3F08_00585"/>
<protein>
    <submittedName>
        <fullName evidence="1">Uncharacterized protein</fullName>
    </submittedName>
</protein>
<sequence length="577" mass="68147">MSEQKTCKQCDQSFIIEEEDLEFYNKISPTFNGEKYQIPVPTLCPNCRQQRRLSFRNERNLYNRKCDLTGKQIISIYSSDKPYKVYDQEAWWSDKWDPLEYGKEFDFSRPFFDQFKELQVVVPRVSLTNTNSENSEYTNYTANNKNCYLIFSNSYGHNENCYYGTCLSKSKNCVDSINIFDCELTFDCIDCTNCYHLFSSRNCVGCSDSYFLSDCRQCNHCLACKGLRGKQYCILNEQYSKEEYEKKLAESDLYTHAGYDKMLKIFNDFDKKTPHLFTRQINCENCTGDYLQNSKDCLGCFDTNKSEHCKYLQYSVGDDNYCYDSSYLVDSEYCYENMSLVDCNHLLFTNLTWWGVSNSYYSDLCFNNSHDLFGCVGLKKKEYCILNKQYTKDEYEELVPKIIEHMKKGGEWGEFFPMSLSPFGYNETIAQEYFPLEKDDAEKRSAKWQDQDFSMKYDGPFYEPKDIKEYINNEEERKNILAGILKCEVSGKPFKIVPGELAFYIENEIPIPTKHSDVRHREQQKLRNPRKLYHRECMCEETGHDHEGHCKNEFETTYASDRPEKVYCETCYQKSIL</sequence>
<gene>
    <name evidence="1" type="ORF">A3F08_00585</name>
</gene>